<accession>A0A0Q3T8T3</accession>
<organism evidence="2 3">
    <name type="scientific">Heyndrickxia shackletonii</name>
    <dbReference type="NCBI Taxonomy" id="157838"/>
    <lineage>
        <taxon>Bacteria</taxon>
        <taxon>Bacillati</taxon>
        <taxon>Bacillota</taxon>
        <taxon>Bacilli</taxon>
        <taxon>Bacillales</taxon>
        <taxon>Bacillaceae</taxon>
        <taxon>Heyndrickxia</taxon>
    </lineage>
</organism>
<name>A0A0Q3T8T3_9BACI</name>
<keyword evidence="1" id="KW-1133">Transmembrane helix</keyword>
<dbReference type="RefSeq" id="WP_055741993.1">
    <property type="nucleotide sequence ID" value="NZ_JAAIWL010000024.1"/>
</dbReference>
<keyword evidence="1" id="KW-0472">Membrane</keyword>
<proteinExistence type="predicted"/>
<evidence type="ECO:0000313" key="3">
    <source>
        <dbReference type="Proteomes" id="UP000051888"/>
    </source>
</evidence>
<feature type="transmembrane region" description="Helical" evidence="1">
    <location>
        <begin position="64"/>
        <end position="85"/>
    </location>
</feature>
<keyword evidence="1" id="KW-0812">Transmembrane</keyword>
<feature type="transmembrane region" description="Helical" evidence="1">
    <location>
        <begin position="97"/>
        <end position="120"/>
    </location>
</feature>
<feature type="transmembrane region" description="Helical" evidence="1">
    <location>
        <begin position="126"/>
        <end position="143"/>
    </location>
</feature>
<dbReference type="EMBL" id="LJJC01000015">
    <property type="protein sequence ID" value="KQL50390.1"/>
    <property type="molecule type" value="Genomic_DNA"/>
</dbReference>
<dbReference type="Proteomes" id="UP000051888">
    <property type="component" value="Unassembled WGS sequence"/>
</dbReference>
<evidence type="ECO:0000256" key="1">
    <source>
        <dbReference type="SAM" id="Phobius"/>
    </source>
</evidence>
<feature type="transmembrane region" description="Helical" evidence="1">
    <location>
        <begin position="25"/>
        <end position="44"/>
    </location>
</feature>
<gene>
    <name evidence="2" type="ORF">AN964_22240</name>
</gene>
<dbReference type="NCBIfam" id="NF041644">
    <property type="entry name" value="CBO0543_fam"/>
    <property type="match status" value="1"/>
</dbReference>
<comment type="caution">
    <text evidence="2">The sequence shown here is derived from an EMBL/GenBank/DDBJ whole genome shotgun (WGS) entry which is preliminary data.</text>
</comment>
<feature type="transmembrane region" description="Helical" evidence="1">
    <location>
        <begin position="150"/>
        <end position="167"/>
    </location>
</feature>
<dbReference type="AlphaFoldDB" id="A0A0Q3T8T3"/>
<keyword evidence="3" id="KW-1185">Reference proteome</keyword>
<evidence type="ECO:0000313" key="2">
    <source>
        <dbReference type="EMBL" id="KQL50390.1"/>
    </source>
</evidence>
<sequence length="175" mass="21368">MIAIYGLIWLAAGWKWGDWRNWKKYYSTILYFILGDFIYQYFLYDNYPMWIYTSQGIDKHAGLTHTHIFLIIMIIKYPATALIYLSKFPLHSRLKQLLHIIVWIVIYAINEQIDIYNHFIKYENGWSFWWSVFFNTVMFILLWVHYRKPLLAWGLSIVFIVFLWQVFNVPSTVFR</sequence>
<dbReference type="STRING" id="157838.AN964_22240"/>
<dbReference type="PATRIC" id="fig|157838.3.peg.4873"/>
<dbReference type="OrthoDB" id="1730091at2"/>
<protein>
    <submittedName>
        <fullName evidence="2">Uncharacterized protein</fullName>
    </submittedName>
</protein>
<reference evidence="2 3" key="1">
    <citation type="submission" date="2015-09" db="EMBL/GenBank/DDBJ databases">
        <title>Genome sequencing project for genomic taxonomy and phylogenomics of Bacillus-like bacteria.</title>
        <authorList>
            <person name="Liu B."/>
            <person name="Wang J."/>
            <person name="Zhu Y."/>
            <person name="Liu G."/>
            <person name="Chen Q."/>
            <person name="Chen Z."/>
            <person name="Lan J."/>
            <person name="Che J."/>
            <person name="Ge C."/>
            <person name="Shi H."/>
            <person name="Pan Z."/>
            <person name="Liu X."/>
        </authorList>
    </citation>
    <scope>NUCLEOTIDE SEQUENCE [LARGE SCALE GENOMIC DNA]</scope>
    <source>
        <strain evidence="2 3">LMG 18435</strain>
    </source>
</reference>
<dbReference type="InterPro" id="IPR048147">
    <property type="entry name" value="CBO0543-like"/>
</dbReference>